<evidence type="ECO:0000313" key="3">
    <source>
        <dbReference type="EMBL" id="RIE12200.1"/>
    </source>
</evidence>
<dbReference type="PROSITE" id="PS51272">
    <property type="entry name" value="SLH"/>
    <property type="match status" value="2"/>
</dbReference>
<evidence type="ECO:0000259" key="2">
    <source>
        <dbReference type="PROSITE" id="PS51272"/>
    </source>
</evidence>
<dbReference type="EMBL" id="QXIX01000055">
    <property type="protein sequence ID" value="RIE12334.1"/>
    <property type="molecule type" value="Genomic_DNA"/>
</dbReference>
<keyword evidence="1" id="KW-0472">Membrane</keyword>
<protein>
    <submittedName>
        <fullName evidence="3">S-layer homology domain-containing protein</fullName>
    </submittedName>
</protein>
<feature type="domain" description="SLH" evidence="2">
    <location>
        <begin position="172"/>
        <end position="235"/>
    </location>
</feature>
<feature type="transmembrane region" description="Helical" evidence="1">
    <location>
        <begin position="21"/>
        <end position="39"/>
    </location>
</feature>
<sequence length="1022" mass="112365">MRKCNLFASSFTAGEAVARTWFREIVIGVLVVTLLLTPLSPALRVLAANPLVLDGTESSWAEPELQLAYSYGLTYPAVMNHFIKPITREEFCVIVVKLYSKLTGKTPSAGTSPFTDTANPEIVKAYNLGIVQGTGAGKFSPSLSITRQEIATMIYRALGKAVPPLKAVSQTDFPFADKVKVATWALEAMEFAYQNAIMKGLSATTIDPLSNTTREQGVVLIKRTYEAFRTASDVKATLVLPTGRIITLTEKAKYLASDWDGLLNAPLYDARLTLYAATGSAKPKSRPADRLLIKSASMYSKADNAALIDIAGNRVRYFAYTLTRAAPAKVVWQVANVPFIGFPTDWQKPTGLVASGQVAGTAGEFAIDFATFATKLGVPSHYRQLTTPGTQQVLYVRAVPVDGSGRCIGDPGEGVRVLYGSSLSVPPSASSPLASPSFQLWTPLRNLEPDAKPEFPNILEHVAKVGVSCEETTPHWFQFRGAGATTSSVVFQVSAKPFSDVEDWNAPSGLVYSKTYSPLPVTLLADYHNTVPIPFHDFGPAAATLKPGDQVLYYVRAVALSTSVTPGVTSAAFSDTVTVSYFKQQQVKIYQWKTVSEPSYTPTIKVVHYEPVQWEDPNWAHYYTVYRYPKWNELNFNITNGTSTLYTYQYYAMNDPTMTPDRYEKEILWKWLTPGSHLQVWDKSGDKSWWAELWDGIVSFFKTIIDVVAKITNWVSTAFAKLKGGLIAFIAKNFPGIPDDWRKGLEFALTMLADYGLASLGIPPSLPNFDQLASGSLNYLANEALAQAGIPASAVTDALIDQAKTTITSSLTDAANSATPNPLNSPFLKADPAKLYQPAYIDVAITNPYKDKPSLAGFLNFDAGWDWKDTNITVTTSTWAEKPTGQIWADALAYRDHFFNGLRKGYPYYPVSYCIYEPVRNIAIPPLMPGETTTIRVYLKEYSGMPYPFAPQGDSVTWDDFTNLYWGATGKADFTVWTSGFRLANITPATSFDPATNTIYTHTYDHTASSQTFQTVPKDPYN</sequence>
<dbReference type="Proteomes" id="UP000265724">
    <property type="component" value="Unassembled WGS sequence"/>
</dbReference>
<evidence type="ECO:0000313" key="6">
    <source>
        <dbReference type="Proteomes" id="UP000266042"/>
    </source>
</evidence>
<keyword evidence="1" id="KW-0812">Transmembrane</keyword>
<keyword evidence="1" id="KW-1133">Transmembrane helix</keyword>
<evidence type="ECO:0000256" key="1">
    <source>
        <dbReference type="SAM" id="Phobius"/>
    </source>
</evidence>
<accession>A0A398DC09</accession>
<reference evidence="5 6" key="1">
    <citation type="submission" date="2018-09" db="EMBL/GenBank/DDBJ databases">
        <title>Discovery and Ecogenomic Context for Candidatus Cryosericales, a Global Caldiserica Order Active in Thawing Permafrost.</title>
        <authorList>
            <person name="Martinez M.A."/>
            <person name="Woodcroft B.J."/>
            <person name="Ignacio Espinoza J.C."/>
            <person name="Zayed A."/>
            <person name="Singleton C.M."/>
            <person name="Boyd J."/>
            <person name="Li Y.-F."/>
            <person name="Purvine S."/>
            <person name="Maughan H."/>
            <person name="Hodgkins S.B."/>
            <person name="Anderson D."/>
            <person name="Sederholm M."/>
            <person name="Temperton B."/>
            <person name="Saleska S.R."/>
            <person name="Tyson G.W."/>
            <person name="Rich V.I."/>
        </authorList>
    </citation>
    <scope>NUCLEOTIDE SEQUENCE [LARGE SCALE GENOMIC DNA]</scope>
    <source>
        <strain evidence="4 5">SMC2</strain>
        <strain evidence="3 6">SMC3</strain>
    </source>
</reference>
<dbReference type="AlphaFoldDB" id="A0A398DC09"/>
<feature type="domain" description="SLH" evidence="2">
    <location>
        <begin position="105"/>
        <end position="168"/>
    </location>
</feature>
<proteinExistence type="predicted"/>
<organism evidence="3 6">
    <name type="scientific">Candidatus Cryosericum hinesii</name>
    <dbReference type="NCBI Taxonomy" id="2290915"/>
    <lineage>
        <taxon>Bacteria</taxon>
        <taxon>Pseudomonadati</taxon>
        <taxon>Caldisericota/Cryosericota group</taxon>
        <taxon>Candidatus Cryosericota</taxon>
        <taxon>Candidatus Cryosericia</taxon>
        <taxon>Candidatus Cryosericales</taxon>
        <taxon>Candidatus Cryosericaceae</taxon>
        <taxon>Candidatus Cryosericum</taxon>
    </lineage>
</organism>
<dbReference type="Proteomes" id="UP000266042">
    <property type="component" value="Unassembled WGS sequence"/>
</dbReference>
<dbReference type="InterPro" id="IPR001119">
    <property type="entry name" value="SLH_dom"/>
</dbReference>
<name>A0A398DC09_9BACT</name>
<dbReference type="Pfam" id="PF00395">
    <property type="entry name" value="SLH"/>
    <property type="match status" value="2"/>
</dbReference>
<keyword evidence="5" id="KW-1185">Reference proteome</keyword>
<dbReference type="RefSeq" id="WP_119087178.1">
    <property type="nucleotide sequence ID" value="NZ_QXIV01000020.1"/>
</dbReference>
<comment type="caution">
    <text evidence="3">The sequence shown here is derived from an EMBL/GenBank/DDBJ whole genome shotgun (WGS) entry which is preliminary data.</text>
</comment>
<dbReference type="EMBL" id="QXIW01000031">
    <property type="protein sequence ID" value="RIE12200.1"/>
    <property type="molecule type" value="Genomic_DNA"/>
</dbReference>
<gene>
    <name evidence="4" type="ORF">SMC2_06955</name>
    <name evidence="3" type="ORF">SMC3_07345</name>
</gene>
<evidence type="ECO:0000313" key="5">
    <source>
        <dbReference type="Proteomes" id="UP000265724"/>
    </source>
</evidence>
<evidence type="ECO:0000313" key="4">
    <source>
        <dbReference type="EMBL" id="RIE12334.1"/>
    </source>
</evidence>